<evidence type="ECO:0000313" key="2">
    <source>
        <dbReference type="EMBL" id="MBB3776986.1"/>
    </source>
</evidence>
<feature type="chain" id="PRO_5047012494" evidence="1">
    <location>
        <begin position="28"/>
        <end position="321"/>
    </location>
</feature>
<protein>
    <submittedName>
        <fullName evidence="2">Salt-induced outer membrane protein</fullName>
    </submittedName>
</protein>
<evidence type="ECO:0000256" key="1">
    <source>
        <dbReference type="SAM" id="SignalP"/>
    </source>
</evidence>
<gene>
    <name evidence="2" type="ORF">FHS52_002979</name>
</gene>
<keyword evidence="1" id="KW-0732">Signal</keyword>
<sequence>MSCKAGVRDVTMATIMVGLAASVPAHAELPEPVRAMIDAAIATGDETKVRTVTEIARATNPGDQEEIDAIVANFEARVAARKAAEAEAKVAQIRSAGMFDNWSGKGEFGAFRATGNSDNTGVTAGLTLDRQGIDWRHKLTGRVDYQRANGLTTREQYLARYEPNFNVSDNFYVYALAQYERDRFQGIAARYAVSGGMGYQALKEDDIQLSVKAGPAYRVTEFADGRNESRIAGLIGLDFDWNITEKLKLTQDTNAVAETGGSAVAIIDSRNTTLDLITGLDARINRSLTARFSYAVEYDSNPPPGAVQTDTLSRVTLIYDF</sequence>
<feature type="signal peptide" evidence="1">
    <location>
        <begin position="1"/>
        <end position="27"/>
    </location>
</feature>
<dbReference type="RefSeq" id="WP_237440868.1">
    <property type="nucleotide sequence ID" value="NZ_BAAADZ010000001.1"/>
</dbReference>
<dbReference type="InterPro" id="IPR007433">
    <property type="entry name" value="DUF481"/>
</dbReference>
<name>A0ABR6I237_9SPHN</name>
<keyword evidence="3" id="KW-1185">Reference proteome</keyword>
<organism evidence="2 3">
    <name type="scientific">Erythrobacter ramosus</name>
    <dbReference type="NCBI Taxonomy" id="35811"/>
    <lineage>
        <taxon>Bacteria</taxon>
        <taxon>Pseudomonadati</taxon>
        <taxon>Pseudomonadota</taxon>
        <taxon>Alphaproteobacteria</taxon>
        <taxon>Sphingomonadales</taxon>
        <taxon>Erythrobacteraceae</taxon>
        <taxon>Erythrobacter/Porphyrobacter group</taxon>
        <taxon>Erythrobacter</taxon>
    </lineage>
</organism>
<dbReference type="EMBL" id="JACICE010000004">
    <property type="protein sequence ID" value="MBB3776986.1"/>
    <property type="molecule type" value="Genomic_DNA"/>
</dbReference>
<comment type="caution">
    <text evidence="2">The sequence shown here is derived from an EMBL/GenBank/DDBJ whole genome shotgun (WGS) entry which is preliminary data.</text>
</comment>
<evidence type="ECO:0000313" key="3">
    <source>
        <dbReference type="Proteomes" id="UP000548685"/>
    </source>
</evidence>
<proteinExistence type="predicted"/>
<dbReference type="Proteomes" id="UP000548685">
    <property type="component" value="Unassembled WGS sequence"/>
</dbReference>
<dbReference type="Pfam" id="PF04338">
    <property type="entry name" value="DUF481"/>
    <property type="match status" value="1"/>
</dbReference>
<accession>A0ABR6I237</accession>
<reference evidence="2 3" key="1">
    <citation type="submission" date="2020-08" db="EMBL/GenBank/DDBJ databases">
        <title>Genomic Encyclopedia of Type Strains, Phase IV (KMG-IV): sequencing the most valuable type-strain genomes for metagenomic binning, comparative biology and taxonomic classification.</title>
        <authorList>
            <person name="Goeker M."/>
        </authorList>
    </citation>
    <scope>NUCLEOTIDE SEQUENCE [LARGE SCALE GENOMIC DNA]</scope>
    <source>
        <strain evidence="2 3">DSM 8510</strain>
    </source>
</reference>